<proteinExistence type="predicted"/>
<evidence type="ECO:0000256" key="1">
    <source>
        <dbReference type="SAM" id="MobiDB-lite"/>
    </source>
</evidence>
<organism evidence="3">
    <name type="scientific">Odontella aurita</name>
    <dbReference type="NCBI Taxonomy" id="265563"/>
    <lineage>
        <taxon>Eukaryota</taxon>
        <taxon>Sar</taxon>
        <taxon>Stramenopiles</taxon>
        <taxon>Ochrophyta</taxon>
        <taxon>Bacillariophyta</taxon>
        <taxon>Mediophyceae</taxon>
        <taxon>Biddulphiophycidae</taxon>
        <taxon>Eupodiscales</taxon>
        <taxon>Odontellaceae</taxon>
        <taxon>Odontella</taxon>
    </lineage>
</organism>
<evidence type="ECO:0000313" key="3">
    <source>
        <dbReference type="EMBL" id="CAE2274817.1"/>
    </source>
</evidence>
<dbReference type="EMBL" id="HBKQ01049604">
    <property type="protein sequence ID" value="CAE2274817.1"/>
    <property type="molecule type" value="Transcribed_RNA"/>
</dbReference>
<accession>A0A7S4JUI5</accession>
<feature type="chain" id="PRO_5030858217" evidence="2">
    <location>
        <begin position="22"/>
        <end position="603"/>
    </location>
</feature>
<dbReference type="AlphaFoldDB" id="A0A7S4JUI5"/>
<name>A0A7S4JUI5_9STRA</name>
<reference evidence="3" key="1">
    <citation type="submission" date="2021-01" db="EMBL/GenBank/DDBJ databases">
        <authorList>
            <person name="Corre E."/>
            <person name="Pelletier E."/>
            <person name="Niang G."/>
            <person name="Scheremetjew M."/>
            <person name="Finn R."/>
            <person name="Kale V."/>
            <person name="Holt S."/>
            <person name="Cochrane G."/>
            <person name="Meng A."/>
            <person name="Brown T."/>
            <person name="Cohen L."/>
        </authorList>
    </citation>
    <scope>NUCLEOTIDE SEQUENCE</scope>
    <source>
        <strain evidence="3">Isolate 1302-5</strain>
    </source>
</reference>
<sequence>MKPHLHLVWQLIAMAVGRVDFSGTVLGMMPSPKDVVATQRQLSYERIAGSYEPVTRVTDAAALDLDLFDISGQLALMTNDGFAVAQAIYQKGGNSMSIARIVLYEPLPANIPKGSPVEGTDASGGAALGTMYYDAPLGSTELSVLYTPSDIQAQHLSCRVGGLPSQSQMLDGCFAPTGSVTVEGYGTFQYVYNTVVDNTNGRTIQGLSTSAQQKMYHCSACPYPEYQKFYEYYGAFDYANEIVLAALAGNSTSFSRGNLAMASYSRISRSEVAKKAMSSMHVFMYVIRQMEHAISGCREDDPDAVHAWDEAVAYYAGSLEGSDGSGTGVFPYSLADKRCANFQTCGVDGNATAGTSRINDEVMKEFTIGAFHIMEGRCESVLASKTSVARRMTVPLVQSALRYVHRRSALGVTHEKTLAQSAIFAASVVPFVHACSEEDAQIIYVHSGTQSADPFYGEVKAAFERNYDCMGITCEDVGGLFDEFAGGYFQGAEPCRGKADDAEQPPTAAASSSAPVSSAPAPAPTGKVATSTTAPTKSPFFIDTSFAGGRNETLSPTTEPSAAPYNKDDGDYIDFSAGNRPGHYGASRRFAIALVVLTMTYFN</sequence>
<protein>
    <submittedName>
        <fullName evidence="3">Uncharacterized protein</fullName>
    </submittedName>
</protein>
<feature type="region of interest" description="Disordered" evidence="1">
    <location>
        <begin position="495"/>
        <end position="566"/>
    </location>
</feature>
<feature type="signal peptide" evidence="2">
    <location>
        <begin position="1"/>
        <end position="21"/>
    </location>
</feature>
<feature type="compositionally biased region" description="Low complexity" evidence="1">
    <location>
        <begin position="505"/>
        <end position="520"/>
    </location>
</feature>
<gene>
    <name evidence="3" type="ORF">OAUR00152_LOCUS34193</name>
</gene>
<keyword evidence="2" id="KW-0732">Signal</keyword>
<evidence type="ECO:0000256" key="2">
    <source>
        <dbReference type="SAM" id="SignalP"/>
    </source>
</evidence>